<name>A0A6J7TEQ6_9ZZZZ</name>
<sequence>MKFNRLGAFTLGVVITAVSVGAVSFVNAAGDATIKACANKTSGAMRYISKGSCKKTETPLSWNQTGSQGLPGATGPAGSAGTTGSQGTKGLTGDAVLANLNCSTNEAIKWSGTAWECGTDQYMFQSGTANVDTPSIDITFQDPFTYRPTVVLSVTGDNIADTCLIEFVTVTGFTTRCDNPLGFSATTFQWIAIGSPS</sequence>
<dbReference type="InterPro" id="IPR037221">
    <property type="entry name" value="H-type_lectin_dom_sf"/>
</dbReference>
<accession>A0A6J7TEQ6</accession>
<dbReference type="AlphaFoldDB" id="A0A6J7TEQ6"/>
<proteinExistence type="predicted"/>
<evidence type="ECO:0000256" key="1">
    <source>
        <dbReference type="SAM" id="MobiDB-lite"/>
    </source>
</evidence>
<dbReference type="EMBL" id="CAFBQH010000055">
    <property type="protein sequence ID" value="CAB5050808.1"/>
    <property type="molecule type" value="Genomic_DNA"/>
</dbReference>
<feature type="region of interest" description="Disordered" evidence="1">
    <location>
        <begin position="60"/>
        <end position="86"/>
    </location>
</feature>
<dbReference type="SUPFAM" id="SSF141086">
    <property type="entry name" value="Agglutinin HPA-like"/>
    <property type="match status" value="1"/>
</dbReference>
<reference evidence="2" key="1">
    <citation type="submission" date="2020-05" db="EMBL/GenBank/DDBJ databases">
        <authorList>
            <person name="Chiriac C."/>
            <person name="Salcher M."/>
            <person name="Ghai R."/>
            <person name="Kavagutti S V."/>
        </authorList>
    </citation>
    <scope>NUCLEOTIDE SEQUENCE</scope>
</reference>
<feature type="compositionally biased region" description="Low complexity" evidence="1">
    <location>
        <begin position="70"/>
        <end position="86"/>
    </location>
</feature>
<dbReference type="Gene3D" id="1.20.5.320">
    <property type="entry name" value="6-Phosphogluconate Dehydrogenase, domain 3"/>
    <property type="match status" value="1"/>
</dbReference>
<protein>
    <submittedName>
        <fullName evidence="2">Unannotated protein</fullName>
    </submittedName>
</protein>
<evidence type="ECO:0000313" key="2">
    <source>
        <dbReference type="EMBL" id="CAB5050808.1"/>
    </source>
</evidence>
<gene>
    <name evidence="2" type="ORF">UFOPK4293_00974</name>
</gene>
<organism evidence="2">
    <name type="scientific">freshwater metagenome</name>
    <dbReference type="NCBI Taxonomy" id="449393"/>
    <lineage>
        <taxon>unclassified sequences</taxon>
        <taxon>metagenomes</taxon>
        <taxon>ecological metagenomes</taxon>
    </lineage>
</organism>